<dbReference type="InterPro" id="IPR036770">
    <property type="entry name" value="Ankyrin_rpt-contain_sf"/>
</dbReference>
<accession>A0A9W7SSX9</accession>
<proteinExistence type="predicted"/>
<dbReference type="AlphaFoldDB" id="A0A9W7SSX9"/>
<evidence type="ECO:0000313" key="1">
    <source>
        <dbReference type="EMBL" id="KAH9828032.1"/>
    </source>
</evidence>
<evidence type="ECO:0008006" key="3">
    <source>
        <dbReference type="Google" id="ProtNLM"/>
    </source>
</evidence>
<reference evidence="1 2" key="1">
    <citation type="journal article" date="2018" name="IMA Fungus">
        <title>IMA Genome-F 10: Nine draft genome sequences of Claviceps purpurea s.lat., including C. arundinis, C. humidiphila, and C. cf. spartinae, pseudomolecules for the pitch canker pathogen Fusarium circinatum, draft genome of Davidsoniella eucalypti, Grosmannia galeiformis, Quambalaria eucalypti, and Teratosphaeria destructans.</title>
        <authorList>
            <person name="Wingfield B.D."/>
            <person name="Liu M."/>
            <person name="Nguyen H.D."/>
            <person name="Lane F.A."/>
            <person name="Morgan S.W."/>
            <person name="De Vos L."/>
            <person name="Wilken P.M."/>
            <person name="Duong T.A."/>
            <person name="Aylward J."/>
            <person name="Coetzee M.P."/>
            <person name="Dadej K."/>
            <person name="De Beer Z.W."/>
            <person name="Findlay W."/>
            <person name="Havenga M."/>
            <person name="Kolarik M."/>
            <person name="Menzies J.G."/>
            <person name="Naidoo K."/>
            <person name="Pochopski O."/>
            <person name="Shoukouhi P."/>
            <person name="Santana Q.C."/>
            <person name="Seifert K.A."/>
            <person name="Soal N."/>
            <person name="Steenkamp E.T."/>
            <person name="Tatham C.T."/>
            <person name="van der Nest M.A."/>
            <person name="Wingfield M.J."/>
        </authorList>
    </citation>
    <scope>NUCLEOTIDE SEQUENCE [LARGE SCALE GENOMIC DNA]</scope>
    <source>
        <strain evidence="1">CMW44962</strain>
    </source>
</reference>
<protein>
    <recommendedName>
        <fullName evidence="3">Ankyrin repeat protein</fullName>
    </recommendedName>
</protein>
<name>A0A9W7SSX9_9PEZI</name>
<sequence>SARDSCETGDGNVTVLLQRLIRSAHPAISNWRSVCNIPRLRAPEMGVSIEELLALGIPSNLSAVRIAVDRGLVGMLPMFLQTRLGRVRLVDPITLIACTSHSSQQLSHLVVSTSRSRAKGSLQSRPYSAICRGCDHTIRDSAAMSRSLHPRYSLQRRTASLYRRVPRWCQHRNRGACSATLPMQHQFHRVEWQCIHICSLQVIALGSHLFAAVTGTSGYRQAVASRGADNSIQDSRGETAIRVAMLAGDLEIVEGLRHAEHRDNHIVSNVSPSCPMEY</sequence>
<comment type="caution">
    <text evidence="1">The sequence shown here is derived from an EMBL/GenBank/DDBJ whole genome shotgun (WGS) entry which is preliminary data.</text>
</comment>
<organism evidence="1 2">
    <name type="scientific">Teratosphaeria destructans</name>
    <dbReference type="NCBI Taxonomy" id="418781"/>
    <lineage>
        <taxon>Eukaryota</taxon>
        <taxon>Fungi</taxon>
        <taxon>Dikarya</taxon>
        <taxon>Ascomycota</taxon>
        <taxon>Pezizomycotina</taxon>
        <taxon>Dothideomycetes</taxon>
        <taxon>Dothideomycetidae</taxon>
        <taxon>Mycosphaerellales</taxon>
        <taxon>Teratosphaeriaceae</taxon>
        <taxon>Teratosphaeria</taxon>
    </lineage>
</organism>
<gene>
    <name evidence="1" type="ORF">Tdes44962_MAKER02582</name>
</gene>
<reference evidence="1 2" key="2">
    <citation type="journal article" date="2021" name="Curr. Genet.">
        <title>Genetic response to nitrogen starvation in the aggressive Eucalyptus foliar pathogen Teratosphaeria destructans.</title>
        <authorList>
            <person name="Havenga M."/>
            <person name="Wingfield B.D."/>
            <person name="Wingfield M.J."/>
            <person name="Dreyer L.L."/>
            <person name="Roets F."/>
            <person name="Aylward J."/>
        </authorList>
    </citation>
    <scope>NUCLEOTIDE SEQUENCE [LARGE SCALE GENOMIC DNA]</scope>
    <source>
        <strain evidence="1">CMW44962</strain>
    </source>
</reference>
<evidence type="ECO:0000313" key="2">
    <source>
        <dbReference type="Proteomes" id="UP001138500"/>
    </source>
</evidence>
<dbReference type="SUPFAM" id="SSF48403">
    <property type="entry name" value="Ankyrin repeat"/>
    <property type="match status" value="1"/>
</dbReference>
<feature type="non-terminal residue" evidence="1">
    <location>
        <position position="1"/>
    </location>
</feature>
<dbReference type="Proteomes" id="UP001138500">
    <property type="component" value="Unassembled WGS sequence"/>
</dbReference>
<dbReference type="EMBL" id="RIBY02001834">
    <property type="protein sequence ID" value="KAH9828032.1"/>
    <property type="molecule type" value="Genomic_DNA"/>
</dbReference>
<keyword evidence="2" id="KW-1185">Reference proteome</keyword>